<keyword evidence="2" id="KW-1185">Reference proteome</keyword>
<evidence type="ECO:0000313" key="1">
    <source>
        <dbReference type="EMBL" id="MFC6906319.1"/>
    </source>
</evidence>
<organism evidence="1 2">
    <name type="scientific">Halalkalicoccus tibetensis</name>
    <dbReference type="NCBI Taxonomy" id="175632"/>
    <lineage>
        <taxon>Archaea</taxon>
        <taxon>Methanobacteriati</taxon>
        <taxon>Methanobacteriota</taxon>
        <taxon>Stenosarchaea group</taxon>
        <taxon>Halobacteria</taxon>
        <taxon>Halobacteriales</taxon>
        <taxon>Halococcaceae</taxon>
        <taxon>Halalkalicoccus</taxon>
    </lineage>
</organism>
<dbReference type="Proteomes" id="UP001596312">
    <property type="component" value="Unassembled WGS sequence"/>
</dbReference>
<evidence type="ECO:0000313" key="2">
    <source>
        <dbReference type="Proteomes" id="UP001596312"/>
    </source>
</evidence>
<protein>
    <submittedName>
        <fullName evidence="1">Uncharacterized protein</fullName>
    </submittedName>
</protein>
<dbReference type="AlphaFoldDB" id="A0ABD5V5G6"/>
<sequence length="115" mass="11908">MPRSRPAVAARLLALVLLLGSAAALGAAATADPSETTIVEVYPNTNHAGNAGEYLVVEFPDDGDLAEYSLTDGKTTTPLGDDTVSGAVAFSRAPDLTRGKVAHPVYELPEHFAMA</sequence>
<name>A0ABD5V5G6_9EURY</name>
<comment type="caution">
    <text evidence="1">The sequence shown here is derived from an EMBL/GenBank/DDBJ whole genome shotgun (WGS) entry which is preliminary data.</text>
</comment>
<dbReference type="RefSeq" id="WP_340604876.1">
    <property type="nucleotide sequence ID" value="NZ_JBBMXV010000004.1"/>
</dbReference>
<gene>
    <name evidence="1" type="ORF">ACFQGH_14075</name>
</gene>
<reference evidence="1 2" key="1">
    <citation type="journal article" date="2019" name="Int. J. Syst. Evol. Microbiol.">
        <title>The Global Catalogue of Microorganisms (GCM) 10K type strain sequencing project: providing services to taxonomists for standard genome sequencing and annotation.</title>
        <authorList>
            <consortium name="The Broad Institute Genomics Platform"/>
            <consortium name="The Broad Institute Genome Sequencing Center for Infectious Disease"/>
            <person name="Wu L."/>
            <person name="Ma J."/>
        </authorList>
    </citation>
    <scope>NUCLEOTIDE SEQUENCE [LARGE SCALE GENOMIC DNA]</scope>
    <source>
        <strain evidence="1 2">CGMCC 1.3240</strain>
    </source>
</reference>
<proteinExistence type="predicted"/>
<accession>A0ABD5V5G6</accession>
<dbReference type="EMBL" id="JBHSXQ010000004">
    <property type="protein sequence ID" value="MFC6906319.1"/>
    <property type="molecule type" value="Genomic_DNA"/>
</dbReference>